<dbReference type="PROSITE" id="PS50966">
    <property type="entry name" value="ZF_SWIM"/>
    <property type="match status" value="1"/>
</dbReference>
<evidence type="ECO:0000313" key="4">
    <source>
        <dbReference type="Proteomes" id="UP000005730"/>
    </source>
</evidence>
<accession>H0URE7</accession>
<reference evidence="3 4" key="1">
    <citation type="submission" date="2011-10" db="EMBL/GenBank/DDBJ databases">
        <title>The Noncontiguous Finished genome of Thermanaerovibrio velox DSM 12556.</title>
        <authorList>
            <consortium name="US DOE Joint Genome Institute (JGI-PGF)"/>
            <person name="Lucas S."/>
            <person name="Copeland A."/>
            <person name="Lapidus A."/>
            <person name="Glavina del Rio T."/>
            <person name="Dalin E."/>
            <person name="Tice H."/>
            <person name="Bruce D."/>
            <person name="Goodwin L."/>
            <person name="Pitluck S."/>
            <person name="Peters L."/>
            <person name="Mikhailova N."/>
            <person name="Teshima H."/>
            <person name="Kyrpides N."/>
            <person name="Mavromatis K."/>
            <person name="Ivanova N."/>
            <person name="Markowitz V."/>
            <person name="Cheng J.-F."/>
            <person name="Hugenholtz P."/>
            <person name="Woyke T."/>
            <person name="Wu D."/>
            <person name="Spring S."/>
            <person name="Brambilla E.-M."/>
            <person name="Klenk H.-P."/>
            <person name="Eisen J.A."/>
        </authorList>
    </citation>
    <scope>NUCLEOTIDE SEQUENCE [LARGE SCALE GENOMIC DNA]</scope>
    <source>
        <strain evidence="3 4">DSM 12556</strain>
    </source>
</reference>
<evidence type="ECO:0000256" key="1">
    <source>
        <dbReference type="PROSITE-ProRule" id="PRU00325"/>
    </source>
</evidence>
<feature type="domain" description="SWIM-type" evidence="2">
    <location>
        <begin position="237"/>
        <end position="270"/>
    </location>
</feature>
<dbReference type="GO" id="GO:0008270">
    <property type="term" value="F:zinc ion binding"/>
    <property type="evidence" value="ECO:0007669"/>
    <property type="project" value="UniProtKB-KW"/>
</dbReference>
<keyword evidence="3" id="KW-0378">Hydrolase</keyword>
<dbReference type="SUPFAM" id="SSF53098">
    <property type="entry name" value="Ribonuclease H-like"/>
    <property type="match status" value="1"/>
</dbReference>
<dbReference type="GO" id="GO:0005829">
    <property type="term" value="C:cytosol"/>
    <property type="evidence" value="ECO:0007669"/>
    <property type="project" value="TreeGrafter"/>
</dbReference>
<sequence length="286" mass="32916">MRFGIPDFAALDFETANRFHESPCALGVVVVRSFEIVEEASFHILPHRDFRFFEPMNVRVHGITLEALEGAQEFPDVFEDFFAMVKGLPLVAHNARFDGEVMLRTMGLYRMDPADLRFFCSLRLARRVFRFKRCGLSSMAEYLGIPFYHHDPLEDARLAAKVAVAAMMEADNLDDLPPWEEQGFPDYRQVLSQVQDRINQVRSFRKGKRRSACGAPPEMLELDVESRSGFFRSSSSNQIYFTTLHSCTCPYHQSTYRECKHMRALREILLPDLPDSHCSPEFLEGS</sequence>
<protein>
    <submittedName>
        <fullName evidence="3">DNA polymerase III epsilon subunit-like 3'-5' exonuclease</fullName>
    </submittedName>
</protein>
<dbReference type="InterPro" id="IPR007527">
    <property type="entry name" value="Znf_SWIM"/>
</dbReference>
<name>H0URE7_9BACT</name>
<keyword evidence="1" id="KW-0862">Zinc</keyword>
<dbReference type="GO" id="GO:0003676">
    <property type="term" value="F:nucleic acid binding"/>
    <property type="evidence" value="ECO:0007669"/>
    <property type="project" value="InterPro"/>
</dbReference>
<dbReference type="Pfam" id="PF00929">
    <property type="entry name" value="RNase_T"/>
    <property type="match status" value="1"/>
</dbReference>
<evidence type="ECO:0000259" key="2">
    <source>
        <dbReference type="PROSITE" id="PS50966"/>
    </source>
</evidence>
<proteinExistence type="predicted"/>
<dbReference type="EMBL" id="CM001377">
    <property type="protein sequence ID" value="EHM10916.1"/>
    <property type="molecule type" value="Genomic_DNA"/>
</dbReference>
<keyword evidence="3" id="KW-0269">Exonuclease</keyword>
<keyword evidence="4" id="KW-1185">Reference proteome</keyword>
<keyword evidence="1" id="KW-0863">Zinc-finger</keyword>
<dbReference type="InterPro" id="IPR036397">
    <property type="entry name" value="RNaseH_sf"/>
</dbReference>
<dbReference type="Gene3D" id="3.30.420.10">
    <property type="entry name" value="Ribonuclease H-like superfamily/Ribonuclease H"/>
    <property type="match status" value="1"/>
</dbReference>
<organism evidence="3 4">
    <name type="scientific">Thermanaerovibrio velox DSM 12556</name>
    <dbReference type="NCBI Taxonomy" id="926567"/>
    <lineage>
        <taxon>Bacteria</taxon>
        <taxon>Thermotogati</taxon>
        <taxon>Synergistota</taxon>
        <taxon>Synergistia</taxon>
        <taxon>Synergistales</taxon>
        <taxon>Synergistaceae</taxon>
        <taxon>Thermanaerovibrio</taxon>
    </lineage>
</organism>
<dbReference type="GO" id="GO:0008408">
    <property type="term" value="F:3'-5' exonuclease activity"/>
    <property type="evidence" value="ECO:0007669"/>
    <property type="project" value="TreeGrafter"/>
</dbReference>
<evidence type="ECO:0000313" key="3">
    <source>
        <dbReference type="EMBL" id="EHM10916.1"/>
    </source>
</evidence>
<dbReference type="SMART" id="SM00479">
    <property type="entry name" value="EXOIII"/>
    <property type="match status" value="1"/>
</dbReference>
<keyword evidence="3" id="KW-0540">Nuclease</keyword>
<dbReference type="AlphaFoldDB" id="H0URE7"/>
<dbReference type="InterPro" id="IPR013520">
    <property type="entry name" value="Ribonucl_H"/>
</dbReference>
<dbReference type="PANTHER" id="PTHR30231:SF42">
    <property type="entry name" value="EXONUCLEASE"/>
    <property type="match status" value="1"/>
</dbReference>
<dbReference type="PANTHER" id="PTHR30231">
    <property type="entry name" value="DNA POLYMERASE III SUBUNIT EPSILON"/>
    <property type="match status" value="1"/>
</dbReference>
<dbReference type="RefSeq" id="WP_006584410.1">
    <property type="nucleotide sequence ID" value="NZ_CM001377.1"/>
</dbReference>
<keyword evidence="1" id="KW-0479">Metal-binding</keyword>
<dbReference type="InterPro" id="IPR012337">
    <property type="entry name" value="RNaseH-like_sf"/>
</dbReference>
<dbReference type="STRING" id="926567.TheveDRAFT_1798"/>
<dbReference type="Proteomes" id="UP000005730">
    <property type="component" value="Chromosome"/>
</dbReference>
<dbReference type="eggNOG" id="COG0847">
    <property type="taxonomic scope" value="Bacteria"/>
</dbReference>
<dbReference type="HOGENOM" id="CLU_985669_0_0_0"/>
<gene>
    <name evidence="3" type="ORF">TheveDRAFT_1798</name>
</gene>